<reference evidence="2 3" key="1">
    <citation type="journal article" date="2012" name="PLoS ONE">
        <title>The genome characteristics and predicted function of methyl-group oxidation pathway in the obligate aceticlastic methanogens, Methanosaeta spp.</title>
        <authorList>
            <person name="Zhu J."/>
            <person name="Zheng H."/>
            <person name="Ai G."/>
            <person name="Zhang G."/>
            <person name="Liu D."/>
            <person name="Liu X."/>
            <person name="Dong X."/>
        </authorList>
    </citation>
    <scope>NUCLEOTIDE SEQUENCE [LARGE SCALE GENOMIC DNA]</scope>
    <source>
        <strain evidence="2 3">6Ac</strain>
    </source>
</reference>
<dbReference type="AlphaFoldDB" id="G7WQF6"/>
<dbReference type="Proteomes" id="UP000005877">
    <property type="component" value="Chromosome"/>
</dbReference>
<comment type="similarity">
    <text evidence="1">Belongs to the CTAG/PCC1 family.</text>
</comment>
<name>G7WQF6_METH6</name>
<sequence>MRGSAEIAFEVEDPEAVAAALAPEAEDQIQRSHVRIEAVEGAVLLKVESEDLVSLRAALNTWIRLVDIAIKMVKV</sequence>
<organism evidence="2 3">
    <name type="scientific">Methanothrix harundinacea (strain 6Ac)</name>
    <name type="common">Methanosaeta harundinacea</name>
    <dbReference type="NCBI Taxonomy" id="1110509"/>
    <lineage>
        <taxon>Archaea</taxon>
        <taxon>Methanobacteriati</taxon>
        <taxon>Methanobacteriota</taxon>
        <taxon>Stenosarchaea group</taxon>
        <taxon>Methanomicrobia</taxon>
        <taxon>Methanotrichales</taxon>
        <taxon>Methanotrichaceae</taxon>
        <taxon>Methanothrix</taxon>
    </lineage>
</organism>
<dbReference type="RefSeq" id="WP_014587685.1">
    <property type="nucleotide sequence ID" value="NC_017527.1"/>
</dbReference>
<dbReference type="KEGG" id="mhi:Mhar_2157"/>
<evidence type="ECO:0000256" key="1">
    <source>
        <dbReference type="ARBA" id="ARBA00007073"/>
    </source>
</evidence>
<evidence type="ECO:0000313" key="2">
    <source>
        <dbReference type="EMBL" id="AET65509.1"/>
    </source>
</evidence>
<dbReference type="PATRIC" id="fig|1110509.7.peg.2389"/>
<dbReference type="NCBIfam" id="NF011470">
    <property type="entry name" value="PRK14887.1"/>
    <property type="match status" value="1"/>
</dbReference>
<proteinExistence type="inferred from homology"/>
<keyword evidence="3" id="KW-1185">Reference proteome</keyword>
<accession>G7WQF6</accession>
<dbReference type="GeneID" id="12511334"/>
<dbReference type="EMBL" id="CP003117">
    <property type="protein sequence ID" value="AET65509.1"/>
    <property type="molecule type" value="Genomic_DNA"/>
</dbReference>
<evidence type="ECO:0000313" key="3">
    <source>
        <dbReference type="Proteomes" id="UP000005877"/>
    </source>
</evidence>
<gene>
    <name evidence="2" type="ordered locus">Mhar_2157</name>
</gene>
<dbReference type="Pfam" id="PF09341">
    <property type="entry name" value="Pcc1"/>
    <property type="match status" value="1"/>
</dbReference>
<dbReference type="Gene3D" id="3.30.310.50">
    <property type="entry name" value="Alpha-D-phosphohexomutase, C-terminal domain"/>
    <property type="match status" value="1"/>
</dbReference>
<evidence type="ECO:0008006" key="4">
    <source>
        <dbReference type="Google" id="ProtNLM"/>
    </source>
</evidence>
<protein>
    <recommendedName>
        <fullName evidence="4">Transcription factor Pcc1</fullName>
    </recommendedName>
</protein>
<dbReference type="InterPro" id="IPR015419">
    <property type="entry name" value="CTAG/Pcc1"/>
</dbReference>
<dbReference type="HOGENOM" id="CLU_170076_2_1_2"/>
<dbReference type="STRING" id="1110509.Mhar_2157"/>
<dbReference type="OrthoDB" id="8982at2157"/>